<dbReference type="SUPFAM" id="SSF46689">
    <property type="entry name" value="Homeodomain-like"/>
    <property type="match status" value="1"/>
</dbReference>
<feature type="DNA-binding region" description="H-T-H motif" evidence="2">
    <location>
        <begin position="33"/>
        <end position="52"/>
    </location>
</feature>
<dbReference type="EMBL" id="CP001737">
    <property type="protein sequence ID" value="ACV78669.1"/>
    <property type="molecule type" value="Genomic_DNA"/>
</dbReference>
<dbReference type="Pfam" id="PF00440">
    <property type="entry name" value="TetR_N"/>
    <property type="match status" value="1"/>
</dbReference>
<evidence type="ECO:0000313" key="5">
    <source>
        <dbReference type="Proteomes" id="UP000002218"/>
    </source>
</evidence>
<name>C8XKA7_NAKMY</name>
<reference evidence="5" key="1">
    <citation type="submission" date="2009-09" db="EMBL/GenBank/DDBJ databases">
        <title>The complete genome of Nakamurella multipartita DSM 44233.</title>
        <authorList>
            <consortium name="US DOE Joint Genome Institute (JGI-PGF)"/>
            <person name="Lucas S."/>
            <person name="Copeland A."/>
            <person name="Lapidus A."/>
            <person name="Glavina del Rio T."/>
            <person name="Dalin E."/>
            <person name="Tice H."/>
            <person name="Bruce D."/>
            <person name="Goodwin L."/>
            <person name="Pitluck S."/>
            <person name="Kyrpides N."/>
            <person name="Mavromatis K."/>
            <person name="Ivanova N."/>
            <person name="Ovchinnikova G."/>
            <person name="Sims D."/>
            <person name="Meincke L."/>
            <person name="Brettin T."/>
            <person name="Detter J.C."/>
            <person name="Han C."/>
            <person name="Larimer F."/>
            <person name="Land M."/>
            <person name="Hauser L."/>
            <person name="Markowitz V."/>
            <person name="Cheng J.-F."/>
            <person name="Hugenholtz P."/>
            <person name="Woyke T."/>
            <person name="Wu D."/>
            <person name="Klenk H.-P."/>
            <person name="Eisen J.A."/>
        </authorList>
    </citation>
    <scope>NUCLEOTIDE SEQUENCE [LARGE SCALE GENOMIC DNA]</scope>
    <source>
        <strain evidence="5">ATCC 700099 / DSM 44233 / CIP 104796 / JCM 9543 / NBRC 105858 / Y-104</strain>
    </source>
</reference>
<evidence type="ECO:0000256" key="2">
    <source>
        <dbReference type="PROSITE-ProRule" id="PRU00335"/>
    </source>
</evidence>
<dbReference type="HOGENOM" id="CLU_069356_15_12_11"/>
<keyword evidence="1 2" id="KW-0238">DNA-binding</keyword>
<dbReference type="PROSITE" id="PS50977">
    <property type="entry name" value="HTH_TETR_2"/>
    <property type="match status" value="1"/>
</dbReference>
<evidence type="ECO:0000259" key="3">
    <source>
        <dbReference type="PROSITE" id="PS50977"/>
    </source>
</evidence>
<sequence length="186" mass="20592">MPKVSPDHLRARRQQILDGARACFARHGYEGATVRVLEEEIGLSRGAIFHHFADKEALFLAVAEQDAAAMRQTVTEHGLVQVMREMIAAPDAERIGTQLEIARRLRTDPAFRVAWQPQLDELGAAVRDRLRGQRQLGALRADAEIDQVASYLELVMEGLTAHLAAGLPADRLERVLDLVEGSVRQG</sequence>
<reference evidence="4 5" key="2">
    <citation type="journal article" date="2010" name="Stand. Genomic Sci.">
        <title>Complete genome sequence of Nakamurella multipartita type strain (Y-104).</title>
        <authorList>
            <person name="Tice H."/>
            <person name="Mayilraj S."/>
            <person name="Sims D."/>
            <person name="Lapidus A."/>
            <person name="Nolan M."/>
            <person name="Lucas S."/>
            <person name="Glavina Del Rio T."/>
            <person name="Copeland A."/>
            <person name="Cheng J.F."/>
            <person name="Meincke L."/>
            <person name="Bruce D."/>
            <person name="Goodwin L."/>
            <person name="Pitluck S."/>
            <person name="Ivanova N."/>
            <person name="Mavromatis K."/>
            <person name="Ovchinnikova G."/>
            <person name="Pati A."/>
            <person name="Chen A."/>
            <person name="Palaniappan K."/>
            <person name="Land M."/>
            <person name="Hauser L."/>
            <person name="Chang Y.J."/>
            <person name="Jeffries C.D."/>
            <person name="Detter J.C."/>
            <person name="Brettin T."/>
            <person name="Rohde M."/>
            <person name="Goker M."/>
            <person name="Bristow J."/>
            <person name="Eisen J.A."/>
            <person name="Markowitz V."/>
            <person name="Hugenholtz P."/>
            <person name="Kyrpides N.C."/>
            <person name="Klenk H.P."/>
            <person name="Chen F."/>
        </authorList>
    </citation>
    <scope>NUCLEOTIDE SEQUENCE [LARGE SCALE GENOMIC DNA]</scope>
    <source>
        <strain evidence="5">ATCC 700099 / DSM 44233 / CIP 104796 / JCM 9543 / NBRC 105858 / Y-104</strain>
    </source>
</reference>
<dbReference type="GO" id="GO:0003700">
    <property type="term" value="F:DNA-binding transcription factor activity"/>
    <property type="evidence" value="ECO:0007669"/>
    <property type="project" value="TreeGrafter"/>
</dbReference>
<dbReference type="InterPro" id="IPR036271">
    <property type="entry name" value="Tet_transcr_reg_TetR-rel_C_sf"/>
</dbReference>
<dbReference type="PROSITE" id="PS01081">
    <property type="entry name" value="HTH_TETR_1"/>
    <property type="match status" value="1"/>
</dbReference>
<dbReference type="OrthoDB" id="5816932at2"/>
<protein>
    <submittedName>
        <fullName evidence="4">Transcriptional regulator, TetR family</fullName>
    </submittedName>
</protein>
<dbReference type="Gene3D" id="1.10.357.10">
    <property type="entry name" value="Tetracycline Repressor, domain 2"/>
    <property type="match status" value="1"/>
</dbReference>
<organism evidence="4 5">
    <name type="scientific">Nakamurella multipartita (strain ATCC 700099 / DSM 44233 / CIP 104796 / JCM 9543 / NBRC 105858 / Y-104)</name>
    <name type="common">Microsphaera multipartita</name>
    <dbReference type="NCBI Taxonomy" id="479431"/>
    <lineage>
        <taxon>Bacteria</taxon>
        <taxon>Bacillati</taxon>
        <taxon>Actinomycetota</taxon>
        <taxon>Actinomycetes</taxon>
        <taxon>Nakamurellales</taxon>
        <taxon>Nakamurellaceae</taxon>
        <taxon>Nakamurella</taxon>
    </lineage>
</organism>
<gene>
    <name evidence="4" type="ordered locus">Namu_2292</name>
</gene>
<feature type="domain" description="HTH tetR-type" evidence="3">
    <location>
        <begin position="10"/>
        <end position="70"/>
    </location>
</feature>
<dbReference type="PRINTS" id="PR00455">
    <property type="entry name" value="HTHTETR"/>
</dbReference>
<dbReference type="InterPro" id="IPR050109">
    <property type="entry name" value="HTH-type_TetR-like_transc_reg"/>
</dbReference>
<evidence type="ECO:0000256" key="1">
    <source>
        <dbReference type="ARBA" id="ARBA00023125"/>
    </source>
</evidence>
<accession>C8XKA7</accession>
<dbReference type="InterPro" id="IPR009057">
    <property type="entry name" value="Homeodomain-like_sf"/>
</dbReference>
<dbReference type="GO" id="GO:0000976">
    <property type="term" value="F:transcription cis-regulatory region binding"/>
    <property type="evidence" value="ECO:0007669"/>
    <property type="project" value="TreeGrafter"/>
</dbReference>
<dbReference type="Proteomes" id="UP000002218">
    <property type="component" value="Chromosome"/>
</dbReference>
<dbReference type="PANTHER" id="PTHR30055:SF229">
    <property type="entry name" value="HTH-TYPE TRANSCRIPTIONAL REPRESSOR RV1474C"/>
    <property type="match status" value="1"/>
</dbReference>
<dbReference type="InParanoid" id="C8XKA7"/>
<dbReference type="InterPro" id="IPR023772">
    <property type="entry name" value="DNA-bd_HTH_TetR-type_CS"/>
</dbReference>
<dbReference type="STRING" id="479431.Namu_2292"/>
<dbReference type="SUPFAM" id="SSF48498">
    <property type="entry name" value="Tetracyclin repressor-like, C-terminal domain"/>
    <property type="match status" value="1"/>
</dbReference>
<dbReference type="InterPro" id="IPR001647">
    <property type="entry name" value="HTH_TetR"/>
</dbReference>
<dbReference type="eggNOG" id="COG1309">
    <property type="taxonomic scope" value="Bacteria"/>
</dbReference>
<dbReference type="AlphaFoldDB" id="C8XKA7"/>
<proteinExistence type="predicted"/>
<dbReference type="RefSeq" id="WP_015747559.1">
    <property type="nucleotide sequence ID" value="NC_013235.1"/>
</dbReference>
<evidence type="ECO:0000313" key="4">
    <source>
        <dbReference type="EMBL" id="ACV78669.1"/>
    </source>
</evidence>
<keyword evidence="5" id="KW-1185">Reference proteome</keyword>
<dbReference type="KEGG" id="nml:Namu_2292"/>
<dbReference type="PANTHER" id="PTHR30055">
    <property type="entry name" value="HTH-TYPE TRANSCRIPTIONAL REGULATOR RUTR"/>
    <property type="match status" value="1"/>
</dbReference>